<dbReference type="OrthoDB" id="9773582at2"/>
<feature type="transmembrane region" description="Helical" evidence="1">
    <location>
        <begin position="92"/>
        <end position="111"/>
    </location>
</feature>
<evidence type="ECO:0000313" key="4">
    <source>
        <dbReference type="Proteomes" id="UP000286701"/>
    </source>
</evidence>
<gene>
    <name evidence="3" type="ORF">EPL05_23735</name>
</gene>
<dbReference type="AlphaFoldDB" id="A0A3S3UGV5"/>
<sequence>MKIKLPDFNKGLIVYLLSSITIGFLLLTAFVLIDPLSNLDLKFSGEIQEHSNHPLDMAMKGVSWFGYMPNAVFLVIIAASLFFIFKYKREALFTILTLLSGLASSIIKFLVNRPRPLPSLVNILEKTRQQSFPSGHVVFYIVFFGFLILLMFRLSAINKIVRLSVSGCSLLLIFAVPVSRIYLGAHWFTDVLGGLLLGLLCLYLLSYFYLNPVTHRSAK</sequence>
<keyword evidence="1" id="KW-1133">Transmembrane helix</keyword>
<dbReference type="EMBL" id="SBIW01000031">
    <property type="protein sequence ID" value="RWY46060.1"/>
    <property type="molecule type" value="Genomic_DNA"/>
</dbReference>
<dbReference type="Gene3D" id="1.20.144.10">
    <property type="entry name" value="Phosphatidic acid phosphatase type 2/haloperoxidase"/>
    <property type="match status" value="2"/>
</dbReference>
<feature type="domain" description="Phosphatidic acid phosphatase type 2/haloperoxidase" evidence="2">
    <location>
        <begin position="91"/>
        <end position="206"/>
    </location>
</feature>
<dbReference type="SMART" id="SM00014">
    <property type="entry name" value="acidPPc"/>
    <property type="match status" value="1"/>
</dbReference>
<evidence type="ECO:0000313" key="3">
    <source>
        <dbReference type="EMBL" id="RWY46060.1"/>
    </source>
</evidence>
<dbReference type="InterPro" id="IPR000326">
    <property type="entry name" value="PAP2/HPO"/>
</dbReference>
<feature type="transmembrane region" description="Helical" evidence="1">
    <location>
        <begin position="64"/>
        <end position="85"/>
    </location>
</feature>
<comment type="caution">
    <text evidence="3">The sequence shown here is derived from an EMBL/GenBank/DDBJ whole genome shotgun (WGS) entry which is preliminary data.</text>
</comment>
<dbReference type="CDD" id="cd03392">
    <property type="entry name" value="PAP2_like_2"/>
    <property type="match status" value="1"/>
</dbReference>
<keyword evidence="1" id="KW-0812">Transmembrane</keyword>
<accession>A0A3S3UGV5</accession>
<dbReference type="RefSeq" id="WP_128536477.1">
    <property type="nucleotide sequence ID" value="NZ_SBIW01000031.1"/>
</dbReference>
<organism evidence="3 4">
    <name type="scientific">Mucilaginibacter gilvus</name>
    <dbReference type="NCBI Taxonomy" id="2305909"/>
    <lineage>
        <taxon>Bacteria</taxon>
        <taxon>Pseudomonadati</taxon>
        <taxon>Bacteroidota</taxon>
        <taxon>Sphingobacteriia</taxon>
        <taxon>Sphingobacteriales</taxon>
        <taxon>Sphingobacteriaceae</taxon>
        <taxon>Mucilaginibacter</taxon>
    </lineage>
</organism>
<evidence type="ECO:0000256" key="1">
    <source>
        <dbReference type="SAM" id="Phobius"/>
    </source>
</evidence>
<feature type="transmembrane region" description="Helical" evidence="1">
    <location>
        <begin position="191"/>
        <end position="210"/>
    </location>
</feature>
<dbReference type="PANTHER" id="PTHR14969">
    <property type="entry name" value="SPHINGOSINE-1-PHOSPHATE PHOSPHOHYDROLASE"/>
    <property type="match status" value="1"/>
</dbReference>
<dbReference type="Proteomes" id="UP000286701">
    <property type="component" value="Unassembled WGS sequence"/>
</dbReference>
<dbReference type="Pfam" id="PF01569">
    <property type="entry name" value="PAP2"/>
    <property type="match status" value="1"/>
</dbReference>
<keyword evidence="1" id="KW-0472">Membrane</keyword>
<proteinExistence type="predicted"/>
<reference evidence="3 4" key="1">
    <citation type="submission" date="2019-01" db="EMBL/GenBank/DDBJ databases">
        <title>Mucilaginibacter antarcticum sp. nov., isolated from antarctic soil.</title>
        <authorList>
            <person name="Yan Y.-Q."/>
            <person name="Du Z.-J."/>
        </authorList>
    </citation>
    <scope>NUCLEOTIDE SEQUENCE [LARGE SCALE GENOMIC DNA]</scope>
    <source>
        <strain evidence="3 4">F01003</strain>
    </source>
</reference>
<protein>
    <submittedName>
        <fullName evidence="3">Phosphatase PAP2 family protein</fullName>
    </submittedName>
</protein>
<name>A0A3S3UGV5_9SPHI</name>
<feature type="transmembrane region" description="Helical" evidence="1">
    <location>
        <begin position="131"/>
        <end position="152"/>
    </location>
</feature>
<feature type="transmembrane region" description="Helical" evidence="1">
    <location>
        <begin position="164"/>
        <end position="185"/>
    </location>
</feature>
<evidence type="ECO:0000259" key="2">
    <source>
        <dbReference type="SMART" id="SM00014"/>
    </source>
</evidence>
<dbReference type="PANTHER" id="PTHR14969:SF13">
    <property type="entry name" value="AT30094P"/>
    <property type="match status" value="1"/>
</dbReference>
<dbReference type="InterPro" id="IPR036938">
    <property type="entry name" value="PAP2/HPO_sf"/>
</dbReference>
<dbReference type="SUPFAM" id="SSF48317">
    <property type="entry name" value="Acid phosphatase/Vanadium-dependent haloperoxidase"/>
    <property type="match status" value="1"/>
</dbReference>
<keyword evidence="4" id="KW-1185">Reference proteome</keyword>
<feature type="transmembrane region" description="Helical" evidence="1">
    <location>
        <begin position="12"/>
        <end position="33"/>
    </location>
</feature>